<gene>
    <name evidence="1" type="ORF">UFOVP371_1</name>
</gene>
<organism evidence="1">
    <name type="scientific">uncultured Caudovirales phage</name>
    <dbReference type="NCBI Taxonomy" id="2100421"/>
    <lineage>
        <taxon>Viruses</taxon>
        <taxon>Duplodnaviria</taxon>
        <taxon>Heunggongvirae</taxon>
        <taxon>Uroviricota</taxon>
        <taxon>Caudoviricetes</taxon>
        <taxon>Peduoviridae</taxon>
        <taxon>Maltschvirus</taxon>
        <taxon>Maltschvirus maltsch</taxon>
    </lineage>
</organism>
<proteinExistence type="predicted"/>
<name>A0A6J7WWN7_9CAUD</name>
<evidence type="ECO:0000313" key="1">
    <source>
        <dbReference type="EMBL" id="CAB5222371.1"/>
    </source>
</evidence>
<accession>A0A6J7WWN7</accession>
<dbReference type="EMBL" id="LR798312">
    <property type="protein sequence ID" value="CAB5222371.1"/>
    <property type="molecule type" value="Genomic_DNA"/>
</dbReference>
<reference evidence="1" key="1">
    <citation type="submission" date="2020-05" db="EMBL/GenBank/DDBJ databases">
        <authorList>
            <person name="Chiriac C."/>
            <person name="Salcher M."/>
            <person name="Ghai R."/>
            <person name="Kavagutti S V."/>
        </authorList>
    </citation>
    <scope>NUCLEOTIDE SEQUENCE</scope>
</reference>
<protein>
    <submittedName>
        <fullName evidence="1">Uncharacterized protein</fullName>
    </submittedName>
</protein>
<sequence>MTKDEALAGEPVTWGVDWSNVGDIPCVSIIKRLPDGGIEVLAVEYGPPQRPWVGLTDEERLRVLQFIDPKAVRFPLGFKQIAESIERLLKEKNA</sequence>